<organism evidence="4 5">
    <name type="scientific">Poecilia reticulata</name>
    <name type="common">Guppy</name>
    <name type="synonym">Acanthophacelus reticulatus</name>
    <dbReference type="NCBI Taxonomy" id="8081"/>
    <lineage>
        <taxon>Eukaryota</taxon>
        <taxon>Metazoa</taxon>
        <taxon>Chordata</taxon>
        <taxon>Craniata</taxon>
        <taxon>Vertebrata</taxon>
        <taxon>Euteleostomi</taxon>
        <taxon>Actinopterygii</taxon>
        <taxon>Neopterygii</taxon>
        <taxon>Teleostei</taxon>
        <taxon>Neoteleostei</taxon>
        <taxon>Acanthomorphata</taxon>
        <taxon>Ovalentaria</taxon>
        <taxon>Atherinomorphae</taxon>
        <taxon>Cyprinodontiformes</taxon>
        <taxon>Poeciliidae</taxon>
        <taxon>Poeciliinae</taxon>
        <taxon>Poecilia</taxon>
    </lineage>
</organism>
<keyword evidence="2" id="KW-0175">Coiled coil</keyword>
<feature type="compositionally biased region" description="Low complexity" evidence="3">
    <location>
        <begin position="147"/>
        <end position="160"/>
    </location>
</feature>
<reference evidence="5" key="1">
    <citation type="submission" date="2013-11" db="EMBL/GenBank/DDBJ databases">
        <title>The genomic landscape of the Guanapo guppy.</title>
        <authorList>
            <person name="Kuenstner A."/>
            <person name="Dreyer C."/>
        </authorList>
    </citation>
    <scope>NUCLEOTIDE SEQUENCE</scope>
    <source>
        <strain evidence="5">Guanapo</strain>
    </source>
</reference>
<proteinExistence type="inferred from homology"/>
<feature type="region of interest" description="Disordered" evidence="3">
    <location>
        <begin position="209"/>
        <end position="289"/>
    </location>
</feature>
<dbReference type="PANTHER" id="PTHR46894">
    <property type="entry name" value="TSC22 DOMAIN FAMILY PROTEIN 2"/>
    <property type="match status" value="1"/>
</dbReference>
<comment type="similarity">
    <text evidence="1">Belongs to the TSC-22/Dip/Bun family.</text>
</comment>
<dbReference type="GeneID" id="103479057"/>
<feature type="region of interest" description="Disordered" evidence="3">
    <location>
        <begin position="141"/>
        <end position="160"/>
    </location>
</feature>
<keyword evidence="5" id="KW-1185">Reference proteome</keyword>
<feature type="compositionally biased region" description="Low complexity" evidence="3">
    <location>
        <begin position="686"/>
        <end position="709"/>
    </location>
</feature>
<dbReference type="Ensembl" id="ENSPRET00000008909.1">
    <property type="protein sequence ID" value="ENSPREP00000008803.1"/>
    <property type="gene ID" value="ENSPREG00000006018.1"/>
</dbReference>
<dbReference type="InterPro" id="IPR000580">
    <property type="entry name" value="TSC22/Bun"/>
</dbReference>
<dbReference type="AlphaFoldDB" id="A0A3P9NH52"/>
<dbReference type="Pfam" id="PF01166">
    <property type="entry name" value="TSC22"/>
    <property type="match status" value="1"/>
</dbReference>
<protein>
    <submittedName>
        <fullName evidence="4">TSC22 domain family member 2</fullName>
    </submittedName>
</protein>
<feature type="compositionally biased region" description="Low complexity" evidence="3">
    <location>
        <begin position="715"/>
        <end position="733"/>
    </location>
</feature>
<name>A0A3P9NH52_POERE</name>
<dbReference type="KEGG" id="pret:103479057"/>
<dbReference type="FunFam" id="1.20.5.490:FF:000002">
    <property type="entry name" value="TSC22 domain family, member 1"/>
    <property type="match status" value="1"/>
</dbReference>
<dbReference type="OrthoDB" id="8961796at2759"/>
<evidence type="ECO:0000313" key="5">
    <source>
        <dbReference type="Proteomes" id="UP000242638"/>
    </source>
</evidence>
<sequence length="733" mass="74378">MSKMPAKKKSCFQITSVTQAQVAAVGAADDTESLDDPDESRTEDMSSEIYDVSRAEYEPACERSSSDEALNNVGEAEAPANAPQATPPPGPGGNTTELRKVVGSGSVHGGQNQLGITLTPGLPPMTPPGGVQHQLPAIASPSVSANTSQPAAGSSSATSTVSCSSRFRVIKLDHGTGEPFRRGRWTCTEFYEKDTGTDNIRHGSVTLDPAAERDSGLGPSVGSTVSPATHSGPGLGSMAEGSQSSLPPQVLHQSYSSQQHAGSTSATHTSFSSVKPVTLPSQSSIGGLQPHAAQSVLPVGQNGLPHSEIHIQKSPMMPPPYVPQQSVPGVHLITSQSSGLAQHQTEYYPQPQPASIPAGLPGGQQALPVSSLSAATGGHIPTPASGVSQAGDVGAAVAGAVSAGPPAPQTVGFGVPVGPILLPLQTASQYAPAVQPQPMGHPAATGVQNVPAVGVGSSAPAGAAAAVAAAAAAAAAVLSASSATMPNATTSSLPPGLIAHAKTPGILGVQGLPATGFGQVEASGRKSEGAAQSPVVSGRDVGKPFMPETLQLSTPTVTSLFGILPVDGEEDRNPSTAFYQAFHVGSRLRDSKAHSDSASGTNIVAIDNKIEQAMDLVKSHLMYAVREEVEVLKEQIKELFERNSVLERENAVLKSLANSEQLSQLTAQTGGASAVAVAATAAATAATPGSTSAPSLQQLHPKPQQLQPQQPQPQQPQTQLDAGQQPQPNVTSA</sequence>
<dbReference type="InterPro" id="IPR053049">
    <property type="entry name" value="TSC22_domain_protein_2"/>
</dbReference>
<feature type="region of interest" description="Disordered" evidence="3">
    <location>
        <begin position="22"/>
        <end position="110"/>
    </location>
</feature>
<dbReference type="GO" id="GO:0006357">
    <property type="term" value="P:regulation of transcription by RNA polymerase II"/>
    <property type="evidence" value="ECO:0007669"/>
    <property type="project" value="InterPro"/>
</dbReference>
<accession>A0A3P9NH52</accession>
<feature type="compositionally biased region" description="Acidic residues" evidence="3">
    <location>
        <begin position="29"/>
        <end position="38"/>
    </location>
</feature>
<dbReference type="Proteomes" id="UP000242638">
    <property type="component" value="Unassembled WGS sequence"/>
</dbReference>
<dbReference type="STRING" id="8081.ENSPREP00000008803"/>
<dbReference type="Bgee" id="ENSPREG00000006018">
    <property type="expression patterns" value="Expressed in caudal fin and 1 other cell type or tissue"/>
</dbReference>
<dbReference type="InterPro" id="IPR047862">
    <property type="entry name" value="TSC22/BUN_CS"/>
</dbReference>
<dbReference type="PROSITE" id="PS01289">
    <property type="entry name" value="TSC22"/>
    <property type="match status" value="1"/>
</dbReference>
<evidence type="ECO:0000256" key="1">
    <source>
        <dbReference type="ARBA" id="ARBA00007908"/>
    </source>
</evidence>
<dbReference type="Gene3D" id="1.20.5.490">
    <property type="entry name" value="Single helix bin"/>
    <property type="match status" value="1"/>
</dbReference>
<reference evidence="4" key="2">
    <citation type="submission" date="2025-08" db="UniProtKB">
        <authorList>
            <consortium name="Ensembl"/>
        </authorList>
    </citation>
    <scope>IDENTIFICATION</scope>
    <source>
        <strain evidence="4">Guanapo</strain>
    </source>
</reference>
<reference evidence="4" key="3">
    <citation type="submission" date="2025-09" db="UniProtKB">
        <authorList>
            <consortium name="Ensembl"/>
        </authorList>
    </citation>
    <scope>IDENTIFICATION</scope>
    <source>
        <strain evidence="4">Guanapo</strain>
    </source>
</reference>
<dbReference type="OMA" id="TFYQVFH"/>
<feature type="compositionally biased region" description="Polar residues" evidence="3">
    <location>
        <begin position="240"/>
        <end position="286"/>
    </location>
</feature>
<evidence type="ECO:0000256" key="3">
    <source>
        <dbReference type="SAM" id="MobiDB-lite"/>
    </source>
</evidence>
<feature type="compositionally biased region" description="Low complexity" evidence="3">
    <location>
        <begin position="74"/>
        <end position="84"/>
    </location>
</feature>
<dbReference type="PANTHER" id="PTHR46894:SF1">
    <property type="entry name" value="TSC22 DOMAIN FAMILY PROTEIN 2"/>
    <property type="match status" value="1"/>
</dbReference>
<dbReference type="SUPFAM" id="SSF58026">
    <property type="entry name" value="Delta-sleep-inducing peptide immunoreactive peptide"/>
    <property type="match status" value="1"/>
</dbReference>
<feature type="region of interest" description="Disordered" evidence="3">
    <location>
        <begin position="521"/>
        <end position="540"/>
    </location>
</feature>
<dbReference type="GeneTree" id="ENSGT00940000160465"/>
<feature type="compositionally biased region" description="Basic and acidic residues" evidence="3">
    <location>
        <begin position="51"/>
        <end position="66"/>
    </location>
</feature>
<evidence type="ECO:0000313" key="4">
    <source>
        <dbReference type="Ensembl" id="ENSPREP00000008803.1"/>
    </source>
</evidence>
<feature type="coiled-coil region" evidence="2">
    <location>
        <begin position="622"/>
        <end position="656"/>
    </location>
</feature>
<dbReference type="RefSeq" id="XP_008431488.1">
    <property type="nucleotide sequence ID" value="XM_008433266.2"/>
</dbReference>
<evidence type="ECO:0000256" key="2">
    <source>
        <dbReference type="SAM" id="Coils"/>
    </source>
</evidence>
<feature type="region of interest" description="Disordered" evidence="3">
    <location>
        <begin position="686"/>
        <end position="733"/>
    </location>
</feature>